<feature type="compositionally biased region" description="Polar residues" evidence="1">
    <location>
        <begin position="38"/>
        <end position="55"/>
    </location>
</feature>
<sequence>MGNSGNGGRGSLQCRNAPGSGSTCLPPDYKGQEVRNAHMQTNTPNARASTSTHLTQAPHMPQESRTYTTRLQPHSYAPRHTHAHTCHAI</sequence>
<evidence type="ECO:0000313" key="2">
    <source>
        <dbReference type="EMBL" id="KAK3870990.1"/>
    </source>
</evidence>
<comment type="caution">
    <text evidence="2">The sequence shown here is derived from an EMBL/GenBank/DDBJ whole genome shotgun (WGS) entry which is preliminary data.</text>
</comment>
<feature type="region of interest" description="Disordered" evidence="1">
    <location>
        <begin position="1"/>
        <end position="66"/>
    </location>
</feature>
<keyword evidence="3" id="KW-1185">Reference proteome</keyword>
<evidence type="ECO:0000256" key="1">
    <source>
        <dbReference type="SAM" id="MobiDB-lite"/>
    </source>
</evidence>
<proteinExistence type="predicted"/>
<dbReference type="Proteomes" id="UP001286313">
    <property type="component" value="Unassembled WGS sequence"/>
</dbReference>
<name>A0AAE1FB54_PETCI</name>
<reference evidence="2" key="1">
    <citation type="submission" date="2023-10" db="EMBL/GenBank/DDBJ databases">
        <title>Genome assemblies of two species of porcelain crab, Petrolisthes cinctipes and Petrolisthes manimaculis (Anomura: Porcellanidae).</title>
        <authorList>
            <person name="Angst P."/>
        </authorList>
    </citation>
    <scope>NUCLEOTIDE SEQUENCE</scope>
    <source>
        <strain evidence="2">PB745_01</strain>
        <tissue evidence="2">Gill</tissue>
    </source>
</reference>
<protein>
    <submittedName>
        <fullName evidence="2">Uncharacterized protein</fullName>
    </submittedName>
</protein>
<accession>A0AAE1FB54</accession>
<feature type="compositionally biased region" description="Gly residues" evidence="1">
    <location>
        <begin position="1"/>
        <end position="10"/>
    </location>
</feature>
<dbReference type="EMBL" id="JAWQEG010002579">
    <property type="protein sequence ID" value="KAK3870990.1"/>
    <property type="molecule type" value="Genomic_DNA"/>
</dbReference>
<dbReference type="AlphaFoldDB" id="A0AAE1FB54"/>
<organism evidence="2 3">
    <name type="scientific">Petrolisthes cinctipes</name>
    <name type="common">Flat porcelain crab</name>
    <dbReference type="NCBI Taxonomy" id="88211"/>
    <lineage>
        <taxon>Eukaryota</taxon>
        <taxon>Metazoa</taxon>
        <taxon>Ecdysozoa</taxon>
        <taxon>Arthropoda</taxon>
        <taxon>Crustacea</taxon>
        <taxon>Multicrustacea</taxon>
        <taxon>Malacostraca</taxon>
        <taxon>Eumalacostraca</taxon>
        <taxon>Eucarida</taxon>
        <taxon>Decapoda</taxon>
        <taxon>Pleocyemata</taxon>
        <taxon>Anomura</taxon>
        <taxon>Galatheoidea</taxon>
        <taxon>Porcellanidae</taxon>
        <taxon>Petrolisthes</taxon>
    </lineage>
</organism>
<evidence type="ECO:0000313" key="3">
    <source>
        <dbReference type="Proteomes" id="UP001286313"/>
    </source>
</evidence>
<gene>
    <name evidence="2" type="ORF">Pcinc_023823</name>
</gene>